<accession>A0A1L9R8P3</accession>
<organism evidence="6 7">
    <name type="scientific">Aspergillus wentii DTO 134E9</name>
    <dbReference type="NCBI Taxonomy" id="1073089"/>
    <lineage>
        <taxon>Eukaryota</taxon>
        <taxon>Fungi</taxon>
        <taxon>Dikarya</taxon>
        <taxon>Ascomycota</taxon>
        <taxon>Pezizomycotina</taxon>
        <taxon>Eurotiomycetes</taxon>
        <taxon>Eurotiomycetidae</taxon>
        <taxon>Eurotiales</taxon>
        <taxon>Aspergillaceae</taxon>
        <taxon>Aspergillus</taxon>
        <taxon>Aspergillus subgen. Cremei</taxon>
    </lineage>
</organism>
<dbReference type="GO" id="GO:0015087">
    <property type="term" value="F:cobalt ion transmembrane transporter activity"/>
    <property type="evidence" value="ECO:0007669"/>
    <property type="project" value="TreeGrafter"/>
</dbReference>
<feature type="transmembrane region" description="Helical" evidence="5">
    <location>
        <begin position="377"/>
        <end position="400"/>
    </location>
</feature>
<dbReference type="InterPro" id="IPR045863">
    <property type="entry name" value="CorA_TM1_TM2"/>
</dbReference>
<keyword evidence="2 5" id="KW-0812">Transmembrane</keyword>
<dbReference type="PANTHER" id="PTHR46494">
    <property type="entry name" value="CORA FAMILY METAL ION TRANSPORTER (EUROFUNG)"/>
    <property type="match status" value="1"/>
</dbReference>
<dbReference type="GeneID" id="63745691"/>
<keyword evidence="4 5" id="KW-0472">Membrane</keyword>
<dbReference type="GO" id="GO:0005886">
    <property type="term" value="C:plasma membrane"/>
    <property type="evidence" value="ECO:0007669"/>
    <property type="project" value="UniProtKB-SubCell"/>
</dbReference>
<dbReference type="PANTHER" id="PTHR46494:SF1">
    <property type="entry name" value="CORA FAMILY METAL ION TRANSPORTER (EUROFUNG)"/>
    <property type="match status" value="1"/>
</dbReference>
<keyword evidence="3 5" id="KW-1133">Transmembrane helix</keyword>
<gene>
    <name evidence="6" type="ORF">ASPWEDRAFT_163198</name>
</gene>
<dbReference type="Pfam" id="PF01544">
    <property type="entry name" value="CorA"/>
    <property type="match status" value="1"/>
</dbReference>
<dbReference type="AlphaFoldDB" id="A0A1L9R8P3"/>
<dbReference type="SUPFAM" id="SSF144083">
    <property type="entry name" value="Magnesium transport protein CorA, transmembrane region"/>
    <property type="match status" value="1"/>
</dbReference>
<dbReference type="GO" id="GO:0015095">
    <property type="term" value="F:magnesium ion transmembrane transporter activity"/>
    <property type="evidence" value="ECO:0007669"/>
    <property type="project" value="TreeGrafter"/>
</dbReference>
<reference evidence="7" key="1">
    <citation type="journal article" date="2017" name="Genome Biol.">
        <title>Comparative genomics reveals high biological diversity and specific adaptations in the industrially and medically important fungal genus Aspergillus.</title>
        <authorList>
            <person name="de Vries R.P."/>
            <person name="Riley R."/>
            <person name="Wiebenga A."/>
            <person name="Aguilar-Osorio G."/>
            <person name="Amillis S."/>
            <person name="Uchima C.A."/>
            <person name="Anderluh G."/>
            <person name="Asadollahi M."/>
            <person name="Askin M."/>
            <person name="Barry K."/>
            <person name="Battaglia E."/>
            <person name="Bayram O."/>
            <person name="Benocci T."/>
            <person name="Braus-Stromeyer S.A."/>
            <person name="Caldana C."/>
            <person name="Canovas D."/>
            <person name="Cerqueira G.C."/>
            <person name="Chen F."/>
            <person name="Chen W."/>
            <person name="Choi C."/>
            <person name="Clum A."/>
            <person name="Dos Santos R.A."/>
            <person name="Damasio A.R."/>
            <person name="Diallinas G."/>
            <person name="Emri T."/>
            <person name="Fekete E."/>
            <person name="Flipphi M."/>
            <person name="Freyberg S."/>
            <person name="Gallo A."/>
            <person name="Gournas C."/>
            <person name="Habgood R."/>
            <person name="Hainaut M."/>
            <person name="Harispe M.L."/>
            <person name="Henrissat B."/>
            <person name="Hilden K.S."/>
            <person name="Hope R."/>
            <person name="Hossain A."/>
            <person name="Karabika E."/>
            <person name="Karaffa L."/>
            <person name="Karanyi Z."/>
            <person name="Krasevec N."/>
            <person name="Kuo A."/>
            <person name="Kusch H."/>
            <person name="LaButti K."/>
            <person name="Lagendijk E.L."/>
            <person name="Lapidus A."/>
            <person name="Levasseur A."/>
            <person name="Lindquist E."/>
            <person name="Lipzen A."/>
            <person name="Logrieco A.F."/>
            <person name="MacCabe A."/>
            <person name="Maekelae M.R."/>
            <person name="Malavazi I."/>
            <person name="Melin P."/>
            <person name="Meyer V."/>
            <person name="Mielnichuk N."/>
            <person name="Miskei M."/>
            <person name="Molnar A.P."/>
            <person name="Mule G."/>
            <person name="Ngan C.Y."/>
            <person name="Orejas M."/>
            <person name="Orosz E."/>
            <person name="Ouedraogo J.P."/>
            <person name="Overkamp K.M."/>
            <person name="Park H.-S."/>
            <person name="Perrone G."/>
            <person name="Piumi F."/>
            <person name="Punt P.J."/>
            <person name="Ram A.F."/>
            <person name="Ramon A."/>
            <person name="Rauscher S."/>
            <person name="Record E."/>
            <person name="Riano-Pachon D.M."/>
            <person name="Robert V."/>
            <person name="Roehrig J."/>
            <person name="Ruller R."/>
            <person name="Salamov A."/>
            <person name="Salih N.S."/>
            <person name="Samson R.A."/>
            <person name="Sandor E."/>
            <person name="Sanguinetti M."/>
            <person name="Schuetze T."/>
            <person name="Sepcic K."/>
            <person name="Shelest E."/>
            <person name="Sherlock G."/>
            <person name="Sophianopoulou V."/>
            <person name="Squina F.M."/>
            <person name="Sun H."/>
            <person name="Susca A."/>
            <person name="Todd R.B."/>
            <person name="Tsang A."/>
            <person name="Unkles S.E."/>
            <person name="van de Wiele N."/>
            <person name="van Rossen-Uffink D."/>
            <person name="Oliveira J.V."/>
            <person name="Vesth T.C."/>
            <person name="Visser J."/>
            <person name="Yu J.-H."/>
            <person name="Zhou M."/>
            <person name="Andersen M.R."/>
            <person name="Archer D.B."/>
            <person name="Baker S.E."/>
            <person name="Benoit I."/>
            <person name="Brakhage A.A."/>
            <person name="Braus G.H."/>
            <person name="Fischer R."/>
            <person name="Frisvad J.C."/>
            <person name="Goldman G.H."/>
            <person name="Houbraken J."/>
            <person name="Oakley B."/>
            <person name="Pocsi I."/>
            <person name="Scazzocchio C."/>
            <person name="Seiboth B."/>
            <person name="vanKuyk P.A."/>
            <person name="Wortman J."/>
            <person name="Dyer P.S."/>
            <person name="Grigoriev I.V."/>
        </authorList>
    </citation>
    <scope>NUCLEOTIDE SEQUENCE [LARGE SCALE GENOMIC DNA]</scope>
    <source>
        <strain evidence="7">DTO 134E9</strain>
    </source>
</reference>
<dbReference type="Gene3D" id="1.20.58.340">
    <property type="entry name" value="Magnesium transport protein CorA, transmembrane region"/>
    <property type="match status" value="1"/>
</dbReference>
<keyword evidence="7" id="KW-1185">Reference proteome</keyword>
<evidence type="ECO:0000256" key="1">
    <source>
        <dbReference type="ARBA" id="ARBA00004651"/>
    </source>
</evidence>
<dbReference type="InterPro" id="IPR002523">
    <property type="entry name" value="MgTranspt_CorA/ZnTranspt_ZntB"/>
</dbReference>
<dbReference type="GO" id="GO:0000287">
    <property type="term" value="F:magnesium ion binding"/>
    <property type="evidence" value="ECO:0007669"/>
    <property type="project" value="TreeGrafter"/>
</dbReference>
<evidence type="ECO:0000256" key="3">
    <source>
        <dbReference type="ARBA" id="ARBA00022989"/>
    </source>
</evidence>
<dbReference type="VEuPathDB" id="FungiDB:ASPWEDRAFT_163198"/>
<evidence type="ECO:0000256" key="2">
    <source>
        <dbReference type="ARBA" id="ARBA00022692"/>
    </source>
</evidence>
<name>A0A1L9R8P3_ASPWE</name>
<evidence type="ECO:0000256" key="4">
    <source>
        <dbReference type="ARBA" id="ARBA00023136"/>
    </source>
</evidence>
<dbReference type="GO" id="GO:0050897">
    <property type="term" value="F:cobalt ion binding"/>
    <property type="evidence" value="ECO:0007669"/>
    <property type="project" value="TreeGrafter"/>
</dbReference>
<dbReference type="Proteomes" id="UP000184383">
    <property type="component" value="Unassembled WGS sequence"/>
</dbReference>
<dbReference type="RefSeq" id="XP_040684971.1">
    <property type="nucleotide sequence ID" value="XM_040829843.1"/>
</dbReference>
<comment type="subcellular location">
    <subcellularLocation>
        <location evidence="1">Cell membrane</location>
        <topology evidence="1">Multi-pass membrane protein</topology>
    </subcellularLocation>
</comment>
<protein>
    <submittedName>
        <fullName evidence="6">Uncharacterized protein</fullName>
    </submittedName>
</protein>
<evidence type="ECO:0000313" key="7">
    <source>
        <dbReference type="Proteomes" id="UP000184383"/>
    </source>
</evidence>
<evidence type="ECO:0000256" key="5">
    <source>
        <dbReference type="SAM" id="Phobius"/>
    </source>
</evidence>
<sequence>MAAVCQLLSWRTCDGVRNTCLAMWLRCGRNMVFLFCLLWITLIVLDADKWQTHDSKLSQEIETPRDSTTVIFASSDAITKRDHLRESELLKDFWTVIADDLNGSFCCNYITDEEEQIVRHISWSCFKTKHATKKNEQPVEPENIKYNWKQFAILVHWFPQTGQQIVVFLNLPEQQWKDIQIPSNSDRKSNPYVWHTAFADQAKEIYNHSVWSMRDLVRDVEKQRDEPNNPAPEFPKLHDIARHISHANENLEVALHTIDSVIQEQRTWRVEYAVDKKKPLWIQNQQRLRFIAKELHSQSTRCRSLSDRMKNEINLAFNLVSQKFGRNAQSDSAMMKTIALVSLIYLPATFVSGLFGMNFFNLSDDNGQQLWIMSDNFWLYWAITIPLTILTVIIWAIWHYSDRITSTARRIRHHDIV</sequence>
<dbReference type="OrthoDB" id="5207033at2759"/>
<feature type="transmembrane region" description="Helical" evidence="5">
    <location>
        <begin position="338"/>
        <end position="357"/>
    </location>
</feature>
<dbReference type="STRING" id="1073089.A0A1L9R8P3"/>
<dbReference type="EMBL" id="KV878216">
    <property type="protein sequence ID" value="OJJ31294.1"/>
    <property type="molecule type" value="Genomic_DNA"/>
</dbReference>
<feature type="transmembrane region" description="Helical" evidence="5">
    <location>
        <begin position="31"/>
        <end position="47"/>
    </location>
</feature>
<proteinExistence type="predicted"/>
<evidence type="ECO:0000313" key="6">
    <source>
        <dbReference type="EMBL" id="OJJ31294.1"/>
    </source>
</evidence>